<proteinExistence type="predicted"/>
<organism evidence="1 2">
    <name type="scientific">Portunus trituberculatus</name>
    <name type="common">Swimming crab</name>
    <name type="synonym">Neptunus trituberculatus</name>
    <dbReference type="NCBI Taxonomy" id="210409"/>
    <lineage>
        <taxon>Eukaryota</taxon>
        <taxon>Metazoa</taxon>
        <taxon>Ecdysozoa</taxon>
        <taxon>Arthropoda</taxon>
        <taxon>Crustacea</taxon>
        <taxon>Multicrustacea</taxon>
        <taxon>Malacostraca</taxon>
        <taxon>Eumalacostraca</taxon>
        <taxon>Eucarida</taxon>
        <taxon>Decapoda</taxon>
        <taxon>Pleocyemata</taxon>
        <taxon>Brachyura</taxon>
        <taxon>Eubrachyura</taxon>
        <taxon>Portunoidea</taxon>
        <taxon>Portunidae</taxon>
        <taxon>Portuninae</taxon>
        <taxon>Portunus</taxon>
    </lineage>
</organism>
<name>A0A5B7IQL8_PORTR</name>
<sequence length="84" mass="9567">MLCCLSTPHFLPHLCNLNRPHHFHHCNLPHLTTNPPLPATPHGLHSKTQTFDLHLTTKIPLTATLQTLQTHKIFHQSTLKKDTT</sequence>
<gene>
    <name evidence="1" type="ORF">E2C01_082698</name>
</gene>
<dbReference type="AlphaFoldDB" id="A0A5B7IQL8"/>
<evidence type="ECO:0000313" key="1">
    <source>
        <dbReference type="EMBL" id="MPC87821.1"/>
    </source>
</evidence>
<keyword evidence="2" id="KW-1185">Reference proteome</keyword>
<comment type="caution">
    <text evidence="1">The sequence shown here is derived from an EMBL/GenBank/DDBJ whole genome shotgun (WGS) entry which is preliminary data.</text>
</comment>
<dbReference type="Proteomes" id="UP000324222">
    <property type="component" value="Unassembled WGS sequence"/>
</dbReference>
<accession>A0A5B7IQL8</accession>
<protein>
    <submittedName>
        <fullName evidence="1">Uncharacterized protein</fullName>
    </submittedName>
</protein>
<reference evidence="1 2" key="1">
    <citation type="submission" date="2019-05" db="EMBL/GenBank/DDBJ databases">
        <title>Another draft genome of Portunus trituberculatus and its Hox gene families provides insights of decapod evolution.</title>
        <authorList>
            <person name="Jeong J.-H."/>
            <person name="Song I."/>
            <person name="Kim S."/>
            <person name="Choi T."/>
            <person name="Kim D."/>
            <person name="Ryu S."/>
            <person name="Kim W."/>
        </authorList>
    </citation>
    <scope>NUCLEOTIDE SEQUENCE [LARGE SCALE GENOMIC DNA]</scope>
    <source>
        <tissue evidence="1">Muscle</tissue>
    </source>
</reference>
<dbReference type="EMBL" id="VSRR010075713">
    <property type="protein sequence ID" value="MPC87821.1"/>
    <property type="molecule type" value="Genomic_DNA"/>
</dbReference>
<evidence type="ECO:0000313" key="2">
    <source>
        <dbReference type="Proteomes" id="UP000324222"/>
    </source>
</evidence>